<dbReference type="PROSITE" id="PS00092">
    <property type="entry name" value="N6_MTASE"/>
    <property type="match status" value="1"/>
</dbReference>
<name>F6F3L0_SPHCR</name>
<dbReference type="KEGG" id="sch:Sphch_3429"/>
<dbReference type="STRING" id="690566.Sphch_3429"/>
<dbReference type="EMBL" id="CP002799">
    <property type="protein sequence ID" value="AEG51022.1"/>
    <property type="molecule type" value="Genomic_DNA"/>
</dbReference>
<dbReference type="HOGENOM" id="CLU_076082_0_0_5"/>
<dbReference type="Pfam" id="PF05175">
    <property type="entry name" value="MTS"/>
    <property type="match status" value="1"/>
</dbReference>
<dbReference type="SUPFAM" id="SSF53335">
    <property type="entry name" value="S-adenosyl-L-methionine-dependent methyltransferases"/>
    <property type="match status" value="1"/>
</dbReference>
<keyword evidence="4" id="KW-0808">Transferase</keyword>
<sequence length="325" mass="35563">MARLDIAAEAELRHDPAGQDEALRNLLLWLKGQDYAFVAPTPLTHARILRRTGSSPARTLRDVFGWNLPFHPGLLPAPMMELLRRADMVEAAGDAIRSRVRVSSLGGDLFLHSGYPTTARDAVFFGPDSYRFAEMIRQQLSLNPVSPGSRIADLGTGAGVGAVTLARLRPDARILMTDVNPAALRFARINAGLAGIEARQALGDRLDPREGRFDLIVANPPYIADGMARAYRDGGDMHGAAVALHMTREALPRLNGGGRFLLYSGSAIVEGADALRERLSMLAREHGCALHYSEVDPDIFGEELEQPAYRDVERIALVWAMFEML</sequence>
<dbReference type="InterPro" id="IPR029063">
    <property type="entry name" value="SAM-dependent_MTases_sf"/>
</dbReference>
<feature type="domain" description="Methyltransferase small" evidence="3">
    <location>
        <begin position="147"/>
        <end position="260"/>
    </location>
</feature>
<keyword evidence="1 4" id="KW-0489">Methyltransferase</keyword>
<dbReference type="PANTHER" id="PTHR18895">
    <property type="entry name" value="HEMK METHYLTRANSFERASE"/>
    <property type="match status" value="1"/>
</dbReference>
<dbReference type="InterPro" id="IPR002052">
    <property type="entry name" value="DNA_methylase_N6_adenine_CS"/>
</dbReference>
<gene>
    <name evidence="4" type="ORF">Sphch_3429</name>
</gene>
<dbReference type="CDD" id="cd02440">
    <property type="entry name" value="AdoMet_MTases"/>
    <property type="match status" value="1"/>
</dbReference>
<reference evidence="4 5" key="1">
    <citation type="submission" date="2011-05" db="EMBL/GenBank/DDBJ databases">
        <title>Complete sequence of chromosome 2 of Sphingobium chlorophenolicum L-1.</title>
        <authorList>
            <consortium name="US DOE Joint Genome Institute"/>
            <person name="Lucas S."/>
            <person name="Han J."/>
            <person name="Lapidus A."/>
            <person name="Cheng J.-F."/>
            <person name="Goodwin L."/>
            <person name="Pitluck S."/>
            <person name="Peters L."/>
            <person name="Daligault H."/>
            <person name="Han C."/>
            <person name="Tapia R."/>
            <person name="Land M."/>
            <person name="Hauser L."/>
            <person name="Kyrpides N."/>
            <person name="Ivanova N."/>
            <person name="Pagani I."/>
            <person name="Turner P."/>
            <person name="Copley S."/>
            <person name="Woyke T."/>
        </authorList>
    </citation>
    <scope>NUCLEOTIDE SEQUENCE [LARGE SCALE GENOMIC DNA]</scope>
    <source>
        <strain evidence="4 5">L-1</strain>
    </source>
</reference>
<dbReference type="Proteomes" id="UP000007150">
    <property type="component" value="Chromosome 2"/>
</dbReference>
<evidence type="ECO:0000259" key="3">
    <source>
        <dbReference type="Pfam" id="PF05175"/>
    </source>
</evidence>
<dbReference type="AlphaFoldDB" id="F6F3L0"/>
<evidence type="ECO:0000256" key="2">
    <source>
        <dbReference type="ARBA" id="ARBA00022691"/>
    </source>
</evidence>
<dbReference type="InterPro" id="IPR050320">
    <property type="entry name" value="N5-glutamine_MTase"/>
</dbReference>
<keyword evidence="5" id="KW-1185">Reference proteome</keyword>
<dbReference type="GO" id="GO:0036009">
    <property type="term" value="F:protein-glutamine N-methyltransferase activity"/>
    <property type="evidence" value="ECO:0007669"/>
    <property type="project" value="TreeGrafter"/>
</dbReference>
<dbReference type="InterPro" id="IPR007848">
    <property type="entry name" value="Small_mtfrase_dom"/>
</dbReference>
<proteinExistence type="predicted"/>
<dbReference type="GO" id="GO:0003676">
    <property type="term" value="F:nucleic acid binding"/>
    <property type="evidence" value="ECO:0007669"/>
    <property type="project" value="InterPro"/>
</dbReference>
<dbReference type="RefSeq" id="WP_013849252.1">
    <property type="nucleotide sequence ID" value="NC_015594.1"/>
</dbReference>
<dbReference type="Gene3D" id="3.40.50.150">
    <property type="entry name" value="Vaccinia Virus protein VP39"/>
    <property type="match status" value="1"/>
</dbReference>
<protein>
    <submittedName>
        <fullName evidence="4">Methyltransferase small</fullName>
    </submittedName>
</protein>
<organism evidence="4 5">
    <name type="scientific">Sphingobium chlorophenolicum L-1</name>
    <dbReference type="NCBI Taxonomy" id="690566"/>
    <lineage>
        <taxon>Bacteria</taxon>
        <taxon>Pseudomonadati</taxon>
        <taxon>Pseudomonadota</taxon>
        <taxon>Alphaproteobacteria</taxon>
        <taxon>Sphingomonadales</taxon>
        <taxon>Sphingomonadaceae</taxon>
        <taxon>Sphingobium</taxon>
    </lineage>
</organism>
<keyword evidence="2" id="KW-0949">S-adenosyl-L-methionine</keyword>
<dbReference type="GO" id="GO:0032259">
    <property type="term" value="P:methylation"/>
    <property type="evidence" value="ECO:0007669"/>
    <property type="project" value="UniProtKB-KW"/>
</dbReference>
<evidence type="ECO:0000313" key="4">
    <source>
        <dbReference type="EMBL" id="AEG51022.1"/>
    </source>
</evidence>
<evidence type="ECO:0000313" key="5">
    <source>
        <dbReference type="Proteomes" id="UP000007150"/>
    </source>
</evidence>
<dbReference type="PANTHER" id="PTHR18895:SF74">
    <property type="entry name" value="MTRF1L RELEASE FACTOR GLUTAMINE METHYLTRANSFERASE"/>
    <property type="match status" value="1"/>
</dbReference>
<evidence type="ECO:0000256" key="1">
    <source>
        <dbReference type="ARBA" id="ARBA00022603"/>
    </source>
</evidence>
<accession>F6F3L0</accession>